<keyword evidence="3" id="KW-1185">Reference proteome</keyword>
<feature type="transmembrane region" description="Helical" evidence="1">
    <location>
        <begin position="55"/>
        <end position="73"/>
    </location>
</feature>
<name>A0A090IBS4_9GAMM</name>
<keyword evidence="1" id="KW-0472">Membrane</keyword>
<feature type="transmembrane region" description="Helical" evidence="1">
    <location>
        <begin position="17"/>
        <end position="43"/>
    </location>
</feature>
<dbReference type="GeneID" id="28542495"/>
<protein>
    <submittedName>
        <fullName evidence="2">Membrane protein</fullName>
    </submittedName>
</protein>
<evidence type="ECO:0000313" key="3">
    <source>
        <dbReference type="Proteomes" id="UP000032427"/>
    </source>
</evidence>
<accession>A0A090IBS4</accession>
<organism evidence="2 3">
    <name type="scientific">Aliivibrio wodanis</name>
    <dbReference type="NCBI Taxonomy" id="80852"/>
    <lineage>
        <taxon>Bacteria</taxon>
        <taxon>Pseudomonadati</taxon>
        <taxon>Pseudomonadota</taxon>
        <taxon>Gammaproteobacteria</taxon>
        <taxon>Vibrionales</taxon>
        <taxon>Vibrionaceae</taxon>
        <taxon>Aliivibrio</taxon>
    </lineage>
</organism>
<dbReference type="Pfam" id="PF11286">
    <property type="entry name" value="DUF3087"/>
    <property type="match status" value="1"/>
</dbReference>
<dbReference type="OrthoDB" id="6118114at2"/>
<dbReference type="STRING" id="80852.AWOD_II_0250"/>
<gene>
    <name evidence="2" type="ORF">AWOD_II_0250</name>
</gene>
<evidence type="ECO:0000256" key="1">
    <source>
        <dbReference type="SAM" id="Phobius"/>
    </source>
</evidence>
<dbReference type="AlphaFoldDB" id="A0A090IBS4"/>
<dbReference type="HOGENOM" id="CLU_131508_1_0_6"/>
<keyword evidence="1" id="KW-1133">Transmembrane helix</keyword>
<dbReference type="InterPro" id="IPR021438">
    <property type="entry name" value="DUF3087"/>
</dbReference>
<proteinExistence type="predicted"/>
<dbReference type="PATRIC" id="fig|80852.17.peg.3001"/>
<dbReference type="EMBL" id="LN554847">
    <property type="protein sequence ID" value="CED56899.1"/>
    <property type="molecule type" value="Genomic_DNA"/>
</dbReference>
<dbReference type="Proteomes" id="UP000032427">
    <property type="component" value="Chromosome 2"/>
</dbReference>
<reference evidence="3" key="1">
    <citation type="submission" date="2014-09" db="EMBL/GenBank/DDBJ databases">
        <authorList>
            <person name="Hjerde E."/>
        </authorList>
    </citation>
    <scope>NUCLEOTIDE SEQUENCE [LARGE SCALE GENOMIC DNA]</scope>
    <source>
        <strain evidence="3">06/09/139</strain>
    </source>
</reference>
<dbReference type="KEGG" id="awd:AWOD_II_0250"/>
<sequence>MTIIDIDKETYRRKTNLVMVCFVGFLAVLSLLFGSILIALFGSQSVTESGSTGNFHLNMTGVILAVITCAFMVSKIKNHSYFNEIMYVWRLKQIHNRIYRKIAQINAKAERNDHDSLLILAFYYSTQKQVFNLDNNTLTITDVQKNITRVYEQATKVNLSLNLEDFDVRLLD</sequence>
<keyword evidence="1" id="KW-0812">Transmembrane</keyword>
<evidence type="ECO:0000313" key="2">
    <source>
        <dbReference type="EMBL" id="CED56899.1"/>
    </source>
</evidence>